<reference evidence="1 2" key="1">
    <citation type="journal article" date="2018" name="Mol. Biol. Evol.">
        <title>Broad Genomic Sampling Reveals a Smut Pathogenic Ancestry of the Fungal Clade Ustilaginomycotina.</title>
        <authorList>
            <person name="Kijpornyongpan T."/>
            <person name="Mondo S.J."/>
            <person name="Barry K."/>
            <person name="Sandor L."/>
            <person name="Lee J."/>
            <person name="Lipzen A."/>
            <person name="Pangilinan J."/>
            <person name="LaButti K."/>
            <person name="Hainaut M."/>
            <person name="Henrissat B."/>
            <person name="Grigoriev I.V."/>
            <person name="Spatafora J.W."/>
            <person name="Aime M.C."/>
        </authorList>
    </citation>
    <scope>NUCLEOTIDE SEQUENCE [LARGE SCALE GENOMIC DNA]</scope>
    <source>
        <strain evidence="1 2">SA 807</strain>
    </source>
</reference>
<gene>
    <name evidence="1" type="ORF">IE53DRAFT_322325</name>
</gene>
<accession>A0ACD0NLT6</accession>
<evidence type="ECO:0000313" key="1">
    <source>
        <dbReference type="EMBL" id="PWN46787.1"/>
    </source>
</evidence>
<sequence>MSSSSPPLSSVPLKRYPLHRLPLVNLDQRLTSNLLPDPITPSSLSILSNSNSSPSYLRRSRPVLQGSHFTYVTPLTLPFPYELPRPPPSVKEGGEEQEQEGSNKSDSESGGGAREIEEALGWYEIPTPPLPFRPSYQTDQGVSSEGQDLEDGDQGLQLYLPEGRKRNQLSSFPSSRLLAVSRKALKDCLPHLDVGDSFEWIRSKNRLVGGDLGVGSETTTTTTTFSSGPSLDSTSIATRDGVTRRLLSDVLSGRVIMARFPNLAQDSTSDLKVGVGVEYFDYRRKVSEGKIPPEEETDRRRRRNLELERSLEVGGGGVDHGYAPWSLCYAGHQFGSWAGQLGDGRAVTLMETFNPETGERWEIQLKGAGRTPYSRFADGLAVLASSVREYLASEAMAALKIPTSRALAIVSLPELKVLRERIKTAAITTRLCQSWLRIGSFQIHSSRREWESLRILGEYVCHDLLGWEEVVKAGGGGGRRASRSEQGRSTTSPPPPPPSPPWAKRLVEEVGRRNARTIALWQVYGFMHGVMNTDNISILGHTIDYGPFAFMDLFDQGQICNHSDSEGRYAYRLQPTMGVFAIRELFESLSTLIGFELENSRAPLPDELAGLEDQEASALSQRAKSELYEHVEKVFTETLKSEWIRAWRYRLGLETCKEDDREEIVDPLLDVLEDLDFSITLRNLCSFPTFLESHHPKEEEEEEEEEESIRTKVKDFLSQSRLYSDKDLADHVRQIKRNKAETWLRTYAKRLKEENLQTLSQLELKLKSRNPRFTLRNWVTDEVVEKLERENDTDLLELVSEV</sequence>
<name>A0ACD0NLT6_9BASI</name>
<organism evidence="1 2">
    <name type="scientific">Violaceomyces palustris</name>
    <dbReference type="NCBI Taxonomy" id="1673888"/>
    <lineage>
        <taxon>Eukaryota</taxon>
        <taxon>Fungi</taxon>
        <taxon>Dikarya</taxon>
        <taxon>Basidiomycota</taxon>
        <taxon>Ustilaginomycotina</taxon>
        <taxon>Ustilaginomycetes</taxon>
        <taxon>Violaceomycetales</taxon>
        <taxon>Violaceomycetaceae</taxon>
        <taxon>Violaceomyces</taxon>
    </lineage>
</organism>
<evidence type="ECO:0000313" key="2">
    <source>
        <dbReference type="Proteomes" id="UP000245626"/>
    </source>
</evidence>
<keyword evidence="2" id="KW-1185">Reference proteome</keyword>
<proteinExistence type="predicted"/>
<feature type="non-terminal residue" evidence="1">
    <location>
        <position position="802"/>
    </location>
</feature>
<protein>
    <submittedName>
        <fullName evidence="1">UPF0061-domain-containing protein</fullName>
    </submittedName>
</protein>
<dbReference type="EMBL" id="KZ820709">
    <property type="protein sequence ID" value="PWN46787.1"/>
    <property type="molecule type" value="Genomic_DNA"/>
</dbReference>
<dbReference type="Proteomes" id="UP000245626">
    <property type="component" value="Unassembled WGS sequence"/>
</dbReference>